<gene>
    <name evidence="1" type="ORF">CYNAS_LOCUS5102</name>
</gene>
<organism evidence="1 2">
    <name type="scientific">Cylicocyclus nassatus</name>
    <name type="common">Nematode worm</name>
    <dbReference type="NCBI Taxonomy" id="53992"/>
    <lineage>
        <taxon>Eukaryota</taxon>
        <taxon>Metazoa</taxon>
        <taxon>Ecdysozoa</taxon>
        <taxon>Nematoda</taxon>
        <taxon>Chromadorea</taxon>
        <taxon>Rhabditida</taxon>
        <taxon>Rhabditina</taxon>
        <taxon>Rhabditomorpha</taxon>
        <taxon>Strongyloidea</taxon>
        <taxon>Strongylidae</taxon>
        <taxon>Cylicocyclus</taxon>
    </lineage>
</organism>
<protein>
    <submittedName>
        <fullName evidence="1">Uncharacterized protein</fullName>
    </submittedName>
</protein>
<dbReference type="GO" id="GO:0097632">
    <property type="term" value="C:extrinsic component of phagophore assembly site membrane"/>
    <property type="evidence" value="ECO:0007669"/>
    <property type="project" value="TreeGrafter"/>
</dbReference>
<evidence type="ECO:0000313" key="2">
    <source>
        <dbReference type="Proteomes" id="UP001176961"/>
    </source>
</evidence>
<dbReference type="GO" id="GO:0000423">
    <property type="term" value="P:mitophagy"/>
    <property type="evidence" value="ECO:0007669"/>
    <property type="project" value="TreeGrafter"/>
</dbReference>
<dbReference type="GO" id="GO:0097629">
    <property type="term" value="C:extrinsic component of omegasome membrane"/>
    <property type="evidence" value="ECO:0007669"/>
    <property type="project" value="TreeGrafter"/>
</dbReference>
<dbReference type="GO" id="GO:0016240">
    <property type="term" value="P:autophagosome membrane docking"/>
    <property type="evidence" value="ECO:0007669"/>
    <property type="project" value="TreeGrafter"/>
</dbReference>
<dbReference type="GO" id="GO:0009267">
    <property type="term" value="P:cellular response to starvation"/>
    <property type="evidence" value="ECO:0007669"/>
    <property type="project" value="TreeGrafter"/>
</dbReference>
<dbReference type="PANTHER" id="PTHR13664">
    <property type="entry name" value="BECLIN 1-ASSOCIATED AUTOPHAGY-RELATED KEY REGULATOR"/>
    <property type="match status" value="1"/>
</dbReference>
<dbReference type="GO" id="GO:0005776">
    <property type="term" value="C:autophagosome"/>
    <property type="evidence" value="ECO:0007669"/>
    <property type="project" value="TreeGrafter"/>
</dbReference>
<name>A0AA36DW96_CYLNA</name>
<accession>A0AA36DW96</accession>
<comment type="caution">
    <text evidence="1">The sequence shown here is derived from an EMBL/GenBank/DDBJ whole genome shotgun (WGS) entry which is preliminary data.</text>
</comment>
<dbReference type="GO" id="GO:0043495">
    <property type="term" value="F:protein-membrane adaptor activity"/>
    <property type="evidence" value="ECO:0007669"/>
    <property type="project" value="TreeGrafter"/>
</dbReference>
<dbReference type="AlphaFoldDB" id="A0AA36DW96"/>
<evidence type="ECO:0000313" key="1">
    <source>
        <dbReference type="EMBL" id="CAJ0593119.1"/>
    </source>
</evidence>
<dbReference type="GO" id="GO:0035014">
    <property type="term" value="F:phosphatidylinositol 3-kinase regulator activity"/>
    <property type="evidence" value="ECO:0007669"/>
    <property type="project" value="TreeGrafter"/>
</dbReference>
<dbReference type="GO" id="GO:0035032">
    <property type="term" value="C:phosphatidylinositol 3-kinase complex, class III"/>
    <property type="evidence" value="ECO:0007669"/>
    <property type="project" value="TreeGrafter"/>
</dbReference>
<dbReference type="GO" id="GO:0000045">
    <property type="term" value="P:autophagosome assembly"/>
    <property type="evidence" value="ECO:0007669"/>
    <property type="project" value="TreeGrafter"/>
</dbReference>
<dbReference type="Proteomes" id="UP001176961">
    <property type="component" value="Unassembled WGS sequence"/>
</dbReference>
<proteinExistence type="predicted"/>
<reference evidence="1" key="1">
    <citation type="submission" date="2023-07" db="EMBL/GenBank/DDBJ databases">
        <authorList>
            <consortium name="CYATHOMIX"/>
        </authorList>
    </citation>
    <scope>NUCLEOTIDE SEQUENCE</scope>
    <source>
        <strain evidence="1">N/A</strain>
    </source>
</reference>
<dbReference type="EMBL" id="CATQJL010000112">
    <property type="protein sequence ID" value="CAJ0593119.1"/>
    <property type="molecule type" value="Genomic_DNA"/>
</dbReference>
<dbReference type="PANTHER" id="PTHR13664:SF0">
    <property type="entry name" value="BECLIN 1-ASSOCIATED AUTOPHAGY-RELATED KEY REGULATOR"/>
    <property type="match status" value="1"/>
</dbReference>
<sequence length="426" mass="48408">MLGDRVLLSNRTRPISIGCSSSAHPSEGLCSPRDLPHTPPGVVTKLDAYQRHKSTWTMTGERLVCLCCTKKNQCFCKKCTLEKLKFYSRKENISMRTNRKLELEKEVEALLGEISSLSAKINTTTANITLLRKWVEDKKQINKMKSEQLGVVKQLIVSTSKHANKVLSYYDKHDANEAHMHKRRAYKEGKVDEMSRNLSLVRKALCGSLYTIFPVSEVIAQTVHSDNGSKRSAVNSKGKWMVVSGHQIEEGPMIKVRDTYLSDASRERLGLALSDSVLNLSLDLRSPFAALLHSIQLVNNLASIFDYRLPYTISHHEISLRERWSRELLDNDWFKFCQSVLAFGLYLGMPPESLHFNCPHSNIIEQARFIMEGVTIPKPQPIIIAPNHRFEINETSPRVNVNDHELISDWDTCEDLDIIHAKGQLL</sequence>
<keyword evidence="2" id="KW-1185">Reference proteome</keyword>